<dbReference type="InterPro" id="IPR035906">
    <property type="entry name" value="MetI-like_sf"/>
</dbReference>
<dbReference type="PANTHER" id="PTHR43227">
    <property type="entry name" value="BLL4140 PROTEIN"/>
    <property type="match status" value="1"/>
</dbReference>
<evidence type="ECO:0000256" key="7">
    <source>
        <dbReference type="RuleBase" id="RU363032"/>
    </source>
</evidence>
<accession>A0A9D2C7T8</accession>
<dbReference type="Pfam" id="PF00528">
    <property type="entry name" value="BPD_transp_1"/>
    <property type="match status" value="1"/>
</dbReference>
<dbReference type="AlphaFoldDB" id="A0A9D2C7T8"/>
<keyword evidence="3" id="KW-1003">Cell membrane</keyword>
<proteinExistence type="inferred from homology"/>
<protein>
    <submittedName>
        <fullName evidence="9">ABC transporter permease subunit</fullName>
    </submittedName>
</protein>
<reference evidence="9" key="2">
    <citation type="submission" date="2021-04" db="EMBL/GenBank/DDBJ databases">
        <authorList>
            <person name="Gilroy R."/>
        </authorList>
    </citation>
    <scope>NUCLEOTIDE SEQUENCE</scope>
    <source>
        <strain evidence="9">ChiSxjej3B15-24422</strain>
    </source>
</reference>
<name>A0A9D2C7T8_9FIRM</name>
<evidence type="ECO:0000256" key="3">
    <source>
        <dbReference type="ARBA" id="ARBA00022475"/>
    </source>
</evidence>
<feature type="domain" description="ABC transmembrane type-1" evidence="8">
    <location>
        <begin position="85"/>
        <end position="299"/>
    </location>
</feature>
<evidence type="ECO:0000256" key="1">
    <source>
        <dbReference type="ARBA" id="ARBA00004651"/>
    </source>
</evidence>
<evidence type="ECO:0000256" key="2">
    <source>
        <dbReference type="ARBA" id="ARBA00022448"/>
    </source>
</evidence>
<evidence type="ECO:0000313" key="9">
    <source>
        <dbReference type="EMBL" id="HIY61778.1"/>
    </source>
</evidence>
<comment type="subcellular location">
    <subcellularLocation>
        <location evidence="1 7">Cell membrane</location>
        <topology evidence="1 7">Multi-pass membrane protein</topology>
    </subcellularLocation>
</comment>
<dbReference type="PANTHER" id="PTHR43227:SF11">
    <property type="entry name" value="BLL4140 PROTEIN"/>
    <property type="match status" value="1"/>
</dbReference>
<comment type="caution">
    <text evidence="9">The sequence shown here is derived from an EMBL/GenBank/DDBJ whole genome shotgun (WGS) entry which is preliminary data.</text>
</comment>
<dbReference type="EMBL" id="DXDD01000172">
    <property type="protein sequence ID" value="HIY61778.1"/>
    <property type="molecule type" value="Genomic_DNA"/>
</dbReference>
<feature type="transmembrane region" description="Helical" evidence="7">
    <location>
        <begin position="278"/>
        <end position="299"/>
    </location>
</feature>
<dbReference type="InterPro" id="IPR050809">
    <property type="entry name" value="UgpAE/MalFG_permease"/>
</dbReference>
<dbReference type="GO" id="GO:0055085">
    <property type="term" value="P:transmembrane transport"/>
    <property type="evidence" value="ECO:0007669"/>
    <property type="project" value="InterPro"/>
</dbReference>
<evidence type="ECO:0000256" key="5">
    <source>
        <dbReference type="ARBA" id="ARBA00022989"/>
    </source>
</evidence>
<dbReference type="InterPro" id="IPR000515">
    <property type="entry name" value="MetI-like"/>
</dbReference>
<reference evidence="9" key="1">
    <citation type="journal article" date="2021" name="PeerJ">
        <title>Extensive microbial diversity within the chicken gut microbiome revealed by metagenomics and culture.</title>
        <authorList>
            <person name="Gilroy R."/>
            <person name="Ravi A."/>
            <person name="Getino M."/>
            <person name="Pursley I."/>
            <person name="Horton D.L."/>
            <person name="Alikhan N.F."/>
            <person name="Baker D."/>
            <person name="Gharbi K."/>
            <person name="Hall N."/>
            <person name="Watson M."/>
            <person name="Adriaenssens E.M."/>
            <person name="Foster-Nyarko E."/>
            <person name="Jarju S."/>
            <person name="Secka A."/>
            <person name="Antonio M."/>
            <person name="Oren A."/>
            <person name="Chaudhuri R.R."/>
            <person name="La Ragione R."/>
            <person name="Hildebrand F."/>
            <person name="Pallen M.J."/>
        </authorList>
    </citation>
    <scope>NUCLEOTIDE SEQUENCE</scope>
    <source>
        <strain evidence="9">ChiSxjej3B15-24422</strain>
    </source>
</reference>
<keyword evidence="6 7" id="KW-0472">Membrane</keyword>
<sequence length="312" mass="34862">MKNRTKQPAHLKTKPARSGSRHSLYYHAMVLPGMVFLILFGYLPMLGLVMAFQDFVPAKGFFRSEFVGLKHFEYMISLPDIGRVIRNTLIIALGKIFLGMLLAIVFSILLNEIRQRTLKKSIQTIVYLPHFLSWVVLAAVVTNLFNLDGLVNQLLGVIGIDKINFLGSNQVFRKLIIGTDVWKEFGYNSVVYLAAITGIDAGLHEAAAIDGASWWKRVWHITIPGMLPIILLMTAMNLTSVLSAGFDQIYNLYSPMVYEVGDVLDTYIYRIGLVGRQYSFGAAVGLCRSAVALILLVGANRITDRLTGQRIY</sequence>
<dbReference type="Proteomes" id="UP000824007">
    <property type="component" value="Unassembled WGS sequence"/>
</dbReference>
<organism evidence="9 10">
    <name type="scientific">Candidatus Eisenbergiella pullistercoris</name>
    <dbReference type="NCBI Taxonomy" id="2838555"/>
    <lineage>
        <taxon>Bacteria</taxon>
        <taxon>Bacillati</taxon>
        <taxon>Bacillota</taxon>
        <taxon>Clostridia</taxon>
        <taxon>Lachnospirales</taxon>
        <taxon>Lachnospiraceae</taxon>
        <taxon>Eisenbergiella</taxon>
    </lineage>
</organism>
<feature type="transmembrane region" description="Helical" evidence="7">
    <location>
        <begin position="89"/>
        <end position="113"/>
    </location>
</feature>
<evidence type="ECO:0000256" key="6">
    <source>
        <dbReference type="ARBA" id="ARBA00023136"/>
    </source>
</evidence>
<dbReference type="Gene3D" id="1.10.3720.10">
    <property type="entry name" value="MetI-like"/>
    <property type="match status" value="1"/>
</dbReference>
<dbReference type="PROSITE" id="PS50928">
    <property type="entry name" value="ABC_TM1"/>
    <property type="match status" value="1"/>
</dbReference>
<feature type="transmembrane region" description="Helical" evidence="7">
    <location>
        <begin position="221"/>
        <end position="246"/>
    </location>
</feature>
<keyword evidence="4 7" id="KW-0812">Transmembrane</keyword>
<evidence type="ECO:0000256" key="4">
    <source>
        <dbReference type="ARBA" id="ARBA00022692"/>
    </source>
</evidence>
<comment type="similarity">
    <text evidence="7">Belongs to the binding-protein-dependent transport system permease family.</text>
</comment>
<feature type="transmembrane region" description="Helical" evidence="7">
    <location>
        <begin position="24"/>
        <end position="43"/>
    </location>
</feature>
<gene>
    <name evidence="9" type="ORF">H9831_14080</name>
</gene>
<keyword evidence="2 7" id="KW-0813">Transport</keyword>
<dbReference type="CDD" id="cd06261">
    <property type="entry name" value="TM_PBP2"/>
    <property type="match status" value="1"/>
</dbReference>
<evidence type="ECO:0000313" key="10">
    <source>
        <dbReference type="Proteomes" id="UP000824007"/>
    </source>
</evidence>
<dbReference type="GO" id="GO:0005886">
    <property type="term" value="C:plasma membrane"/>
    <property type="evidence" value="ECO:0007669"/>
    <property type="project" value="UniProtKB-SubCell"/>
</dbReference>
<dbReference type="SUPFAM" id="SSF161098">
    <property type="entry name" value="MetI-like"/>
    <property type="match status" value="1"/>
</dbReference>
<evidence type="ECO:0000259" key="8">
    <source>
        <dbReference type="PROSITE" id="PS50928"/>
    </source>
</evidence>
<keyword evidence="5 7" id="KW-1133">Transmembrane helix</keyword>